<gene>
    <name evidence="6" type="ORF">NUM_06450</name>
</gene>
<feature type="DNA-binding region" description="H-T-H motif" evidence="4">
    <location>
        <begin position="38"/>
        <end position="57"/>
    </location>
</feature>
<comment type="caution">
    <text evidence="6">The sequence shown here is derived from an EMBL/GenBank/DDBJ whole genome shotgun (WGS) entry which is preliminary data.</text>
</comment>
<evidence type="ECO:0000256" key="2">
    <source>
        <dbReference type="ARBA" id="ARBA00023125"/>
    </source>
</evidence>
<dbReference type="Gene3D" id="1.10.10.60">
    <property type="entry name" value="Homeodomain-like"/>
    <property type="match status" value="1"/>
</dbReference>
<accession>A0A8J4EIW4</accession>
<evidence type="ECO:0000256" key="4">
    <source>
        <dbReference type="PROSITE-ProRule" id="PRU00335"/>
    </source>
</evidence>
<dbReference type="Pfam" id="PF00440">
    <property type="entry name" value="TetR_N"/>
    <property type="match status" value="1"/>
</dbReference>
<feature type="domain" description="HTH tetR-type" evidence="5">
    <location>
        <begin position="15"/>
        <end position="75"/>
    </location>
</feature>
<dbReference type="InterPro" id="IPR011075">
    <property type="entry name" value="TetR_C"/>
</dbReference>
<keyword evidence="1" id="KW-0805">Transcription regulation</keyword>
<dbReference type="PANTHER" id="PTHR30055">
    <property type="entry name" value="HTH-TYPE TRANSCRIPTIONAL REGULATOR RUTR"/>
    <property type="match status" value="1"/>
</dbReference>
<protein>
    <submittedName>
        <fullName evidence="6">TetR family transcriptional regulator</fullName>
    </submittedName>
</protein>
<evidence type="ECO:0000313" key="6">
    <source>
        <dbReference type="EMBL" id="GIL25390.1"/>
    </source>
</evidence>
<dbReference type="EMBL" id="BOPO01000006">
    <property type="protein sequence ID" value="GIL25390.1"/>
    <property type="molecule type" value="Genomic_DNA"/>
</dbReference>
<dbReference type="Gene3D" id="1.10.357.10">
    <property type="entry name" value="Tetracycline Repressor, domain 2"/>
    <property type="match status" value="1"/>
</dbReference>
<reference evidence="7" key="1">
    <citation type="journal article" date="2021" name="Int. J. Syst. Evol. Microbiol.">
        <title>Actinocatenispora comari sp. nov., an endophytic actinomycete isolated from aerial parts of Comarum salesowianum.</title>
        <authorList>
            <person name="Oyunbileg N."/>
            <person name="Iizaka Y."/>
            <person name="Hamada M."/>
            <person name="Davaapurev B.O."/>
            <person name="Fukumoto A."/>
            <person name="Tsetseg B."/>
            <person name="Kato F."/>
            <person name="Tamura T."/>
            <person name="Batkhuu J."/>
            <person name="Anzai Y."/>
        </authorList>
    </citation>
    <scope>NUCLEOTIDE SEQUENCE [LARGE SCALE GENOMIC DNA]</scope>
    <source>
        <strain evidence="7">NUM-2625</strain>
    </source>
</reference>
<dbReference type="InterPro" id="IPR050109">
    <property type="entry name" value="HTH-type_TetR-like_transc_reg"/>
</dbReference>
<keyword evidence="2 4" id="KW-0238">DNA-binding</keyword>
<dbReference type="InterPro" id="IPR001647">
    <property type="entry name" value="HTH_TetR"/>
</dbReference>
<keyword evidence="3" id="KW-0804">Transcription</keyword>
<evidence type="ECO:0000256" key="3">
    <source>
        <dbReference type="ARBA" id="ARBA00023163"/>
    </source>
</evidence>
<dbReference type="AlphaFoldDB" id="A0A8J4EIW4"/>
<name>A0A8J4EIW4_9ACTN</name>
<dbReference type="SUPFAM" id="SSF48498">
    <property type="entry name" value="Tetracyclin repressor-like, C-terminal domain"/>
    <property type="match status" value="1"/>
</dbReference>
<evidence type="ECO:0000259" key="5">
    <source>
        <dbReference type="PROSITE" id="PS50977"/>
    </source>
</evidence>
<proteinExistence type="predicted"/>
<dbReference type="GO" id="GO:0003700">
    <property type="term" value="F:DNA-binding transcription factor activity"/>
    <property type="evidence" value="ECO:0007669"/>
    <property type="project" value="TreeGrafter"/>
</dbReference>
<dbReference type="SUPFAM" id="SSF46689">
    <property type="entry name" value="Homeodomain-like"/>
    <property type="match status" value="1"/>
</dbReference>
<dbReference type="PANTHER" id="PTHR30055:SF225">
    <property type="entry name" value="TRANSCRIPTIONAL REGULATORY PROTEIN-RELATED"/>
    <property type="match status" value="1"/>
</dbReference>
<dbReference type="GO" id="GO:0000976">
    <property type="term" value="F:transcription cis-regulatory region binding"/>
    <property type="evidence" value="ECO:0007669"/>
    <property type="project" value="TreeGrafter"/>
</dbReference>
<evidence type="ECO:0000313" key="7">
    <source>
        <dbReference type="Proteomes" id="UP000614996"/>
    </source>
</evidence>
<keyword evidence="7" id="KW-1185">Reference proteome</keyword>
<dbReference type="PROSITE" id="PS50977">
    <property type="entry name" value="HTH_TETR_2"/>
    <property type="match status" value="1"/>
</dbReference>
<dbReference type="InterPro" id="IPR009057">
    <property type="entry name" value="Homeodomain-like_sf"/>
</dbReference>
<evidence type="ECO:0000256" key="1">
    <source>
        <dbReference type="ARBA" id="ARBA00023015"/>
    </source>
</evidence>
<dbReference type="InterPro" id="IPR036271">
    <property type="entry name" value="Tet_transcr_reg_TetR-rel_C_sf"/>
</dbReference>
<sequence>MVTATNERAGRRRGPALEQAIRAAVLAELADVGYAQFTIDRVARRAQLGRASLYRRWDRKADIVADALAHTLPPLPAAPDTGNVRDDLLACFEQMHQLLDELGALAVQALAAELLGPPDSALRALLRDQVLEPRLQAVLDILLRAAARGEIRPQAATPVLARTGPALMFQHLLLYGGPPARVLVEDIVDRVVLPAAATA</sequence>
<dbReference type="Pfam" id="PF16859">
    <property type="entry name" value="TetR_C_11"/>
    <property type="match status" value="1"/>
</dbReference>
<organism evidence="6 7">
    <name type="scientific">Actinocatenispora comari</name>
    <dbReference type="NCBI Taxonomy" id="2807577"/>
    <lineage>
        <taxon>Bacteria</taxon>
        <taxon>Bacillati</taxon>
        <taxon>Actinomycetota</taxon>
        <taxon>Actinomycetes</taxon>
        <taxon>Micromonosporales</taxon>
        <taxon>Micromonosporaceae</taxon>
        <taxon>Actinocatenispora</taxon>
    </lineage>
</organism>
<dbReference type="Proteomes" id="UP000614996">
    <property type="component" value="Unassembled WGS sequence"/>
</dbReference>